<dbReference type="InterPro" id="IPR027417">
    <property type="entry name" value="P-loop_NTPase"/>
</dbReference>
<dbReference type="InterPro" id="IPR004256">
    <property type="entry name" value="DUF234"/>
</dbReference>
<evidence type="ECO:0000259" key="2">
    <source>
        <dbReference type="Pfam" id="PF03008"/>
    </source>
</evidence>
<name>A0A7J3X7R8_THEPE</name>
<dbReference type="PANTHER" id="PTHR34704">
    <property type="entry name" value="ATPASE"/>
    <property type="match status" value="1"/>
</dbReference>
<dbReference type="InterPro" id="IPR036390">
    <property type="entry name" value="WH_DNA-bd_sf"/>
</dbReference>
<dbReference type="PANTHER" id="PTHR34704:SF1">
    <property type="entry name" value="ATPASE"/>
    <property type="match status" value="1"/>
</dbReference>
<evidence type="ECO:0000313" key="3">
    <source>
        <dbReference type="EMBL" id="HHP05157.1"/>
    </source>
</evidence>
<protein>
    <submittedName>
        <fullName evidence="3">ATP-binding protein</fullName>
    </submittedName>
</protein>
<keyword evidence="3" id="KW-0067">ATP-binding</keyword>
<evidence type="ECO:0000259" key="1">
    <source>
        <dbReference type="Pfam" id="PF01637"/>
    </source>
</evidence>
<accession>A0A7J3X7R8</accession>
<dbReference type="AlphaFoldDB" id="A0A7J3X7R8"/>
<dbReference type="Gene3D" id="3.40.50.300">
    <property type="entry name" value="P-loop containing nucleotide triphosphate hydrolases"/>
    <property type="match status" value="1"/>
</dbReference>
<feature type="domain" description="ATPase" evidence="1">
    <location>
        <begin position="5"/>
        <end position="201"/>
    </location>
</feature>
<sequence length="471" mass="53341">MGSRFVDRREELAFLEELASRGRAQLVLVYGRRRVGKTRLLLEFLKGRKGLYFYVPRGGAETVLAELSRSVEGEFFRGFRFPSFPAFLEYLAGKLEQGYVVVVDEFQRLAEVEGALSLLQRYWDERFSRGRGVLVLSGSAVGAVHRVALRGDAPLYGRRTAVLKLEPLGFGGLAEWFTRYSLVDLVKVYGVFGGTPAYLELVDESLSPEENAVKLVLSKRGPLHEEPEFLLMEEFRAPGRYMDILTAVAQGKASLSEIAGYTGLRRENLTTYLASLELLGLIGRETPLLGRARPRYFIPDPFFAFWFRYVRPNMAYLEAGLEREVWASISSDFEAYLGAVFEAVARELLVELARSGELGFRPDRVGRWWSGEEEIDVVLYSSAEDTALCFEAKWSDLTRVEAERLLRRLVEKARDVSAREKAYGLVARSVQGKEELRGKGFYIYDAEDMQQHWMHARRAGEHAKALAGTHP</sequence>
<organism evidence="3">
    <name type="scientific">Thermofilum pendens</name>
    <dbReference type="NCBI Taxonomy" id="2269"/>
    <lineage>
        <taxon>Archaea</taxon>
        <taxon>Thermoproteota</taxon>
        <taxon>Thermoprotei</taxon>
        <taxon>Thermofilales</taxon>
        <taxon>Thermofilaceae</taxon>
        <taxon>Thermofilum</taxon>
    </lineage>
</organism>
<dbReference type="SUPFAM" id="SSF46785">
    <property type="entry name" value="Winged helix' DNA-binding domain"/>
    <property type="match status" value="1"/>
</dbReference>
<keyword evidence="3" id="KW-0547">Nucleotide-binding</keyword>
<dbReference type="SUPFAM" id="SSF52540">
    <property type="entry name" value="P-loop containing nucleoside triphosphate hydrolases"/>
    <property type="match status" value="1"/>
</dbReference>
<dbReference type="InterPro" id="IPR011579">
    <property type="entry name" value="ATPase_dom"/>
</dbReference>
<proteinExistence type="predicted"/>
<comment type="caution">
    <text evidence="3">The sequence shown here is derived from an EMBL/GenBank/DDBJ whole genome shotgun (WGS) entry which is preliminary data.</text>
</comment>
<reference evidence="3" key="1">
    <citation type="journal article" date="2020" name="mSystems">
        <title>Genome- and Community-Level Interaction Insights into Carbon Utilization and Element Cycling Functions of Hydrothermarchaeota in Hydrothermal Sediment.</title>
        <authorList>
            <person name="Zhou Z."/>
            <person name="Liu Y."/>
            <person name="Xu W."/>
            <person name="Pan J."/>
            <person name="Luo Z.H."/>
            <person name="Li M."/>
        </authorList>
    </citation>
    <scope>NUCLEOTIDE SEQUENCE [LARGE SCALE GENOMIC DNA]</scope>
    <source>
        <strain evidence="3">SpSt-1125</strain>
    </source>
</reference>
<dbReference type="Pfam" id="PF03008">
    <property type="entry name" value="DUF234"/>
    <property type="match status" value="1"/>
</dbReference>
<dbReference type="GO" id="GO:0005524">
    <property type="term" value="F:ATP binding"/>
    <property type="evidence" value="ECO:0007669"/>
    <property type="project" value="UniProtKB-KW"/>
</dbReference>
<dbReference type="EMBL" id="DRZM01000160">
    <property type="protein sequence ID" value="HHP05157.1"/>
    <property type="molecule type" value="Genomic_DNA"/>
</dbReference>
<gene>
    <name evidence="3" type="ORF">ENM88_05350</name>
</gene>
<dbReference type="Pfam" id="PF01637">
    <property type="entry name" value="ATPase_2"/>
    <property type="match status" value="1"/>
</dbReference>
<feature type="domain" description="DUF234" evidence="2">
    <location>
        <begin position="306"/>
        <end position="404"/>
    </location>
</feature>